<evidence type="ECO:0000256" key="1">
    <source>
        <dbReference type="ARBA" id="ARBA00022448"/>
    </source>
</evidence>
<dbReference type="AlphaFoldDB" id="A0A1S7LC53"/>
<keyword evidence="5" id="KW-0378">Hydrolase</keyword>
<gene>
    <name evidence="5" type="primary">livG</name>
    <name evidence="5" type="ORF">MAGMO_0130</name>
</gene>
<proteinExistence type="predicted"/>
<dbReference type="CDD" id="cd03219">
    <property type="entry name" value="ABC_Mj1267_LivG_branched"/>
    <property type="match status" value="1"/>
</dbReference>
<dbReference type="Gene3D" id="3.40.50.300">
    <property type="entry name" value="P-loop containing nucleotide triphosphate hydrolases"/>
    <property type="match status" value="1"/>
</dbReference>
<dbReference type="Pfam" id="PF00005">
    <property type="entry name" value="ABC_tran"/>
    <property type="match status" value="1"/>
</dbReference>
<keyword evidence="3 5" id="KW-0067">ATP-binding</keyword>
<dbReference type="EC" id="3.6.3.-" evidence="5"/>
<dbReference type="InterPro" id="IPR027417">
    <property type="entry name" value="P-loop_NTPase"/>
</dbReference>
<sequence>MSTLVTVDHLTKSFGGVAAIFELSFQVPQGGVFSVIGPNGAGKTTLFNLLSGIYTPSHGSVTIREQSIAGMEPHNVAALGVSRTFQTPQIFFNMSVLENVMVGRHRHGVAGFIAAALRLPAGVQEERRMRAQAREALDLCGLSHLDGRDAGALPYGELKKLEVARALATEPKLLLMDEPAAGLNESETAEMGKLIRKIGDSGVTVMLVEHNMALVMGVSQRVLVLDFGSLLTEGDPKSVQEDPRVIEAYLGGGGVVDVLDS</sequence>
<dbReference type="GO" id="GO:0005304">
    <property type="term" value="F:L-valine transmembrane transporter activity"/>
    <property type="evidence" value="ECO:0007669"/>
    <property type="project" value="TreeGrafter"/>
</dbReference>
<evidence type="ECO:0000256" key="3">
    <source>
        <dbReference type="ARBA" id="ARBA00022840"/>
    </source>
</evidence>
<evidence type="ECO:0000256" key="2">
    <source>
        <dbReference type="ARBA" id="ARBA00022741"/>
    </source>
</evidence>
<keyword evidence="1" id="KW-0813">Transport</keyword>
<dbReference type="GO" id="GO:0042941">
    <property type="term" value="P:D-alanine transmembrane transport"/>
    <property type="evidence" value="ECO:0007669"/>
    <property type="project" value="TreeGrafter"/>
</dbReference>
<dbReference type="PANTHER" id="PTHR45772:SF7">
    <property type="entry name" value="AMINO ACID ABC TRANSPORTER ATP-BINDING PROTEIN"/>
    <property type="match status" value="1"/>
</dbReference>
<dbReference type="GO" id="GO:1903806">
    <property type="term" value="P:L-isoleucine import across plasma membrane"/>
    <property type="evidence" value="ECO:0007669"/>
    <property type="project" value="TreeGrafter"/>
</dbReference>
<dbReference type="PROSITE" id="PS50893">
    <property type="entry name" value="ABC_TRANSPORTER_2"/>
    <property type="match status" value="1"/>
</dbReference>
<reference evidence="5" key="1">
    <citation type="submission" date="2015-04" db="EMBL/GenBank/DDBJ databases">
        <authorList>
            <person name="Syromyatnikov M.Y."/>
            <person name="Popov V.N."/>
        </authorList>
    </citation>
    <scope>NUCLEOTIDE SEQUENCE</scope>
    <source>
        <strain evidence="5">MO-1</strain>
    </source>
</reference>
<keyword evidence="2" id="KW-0547">Nucleotide-binding</keyword>
<dbReference type="SMART" id="SM00382">
    <property type="entry name" value="AAA"/>
    <property type="match status" value="1"/>
</dbReference>
<dbReference type="FunFam" id="3.40.50.300:FF:000421">
    <property type="entry name" value="Branched-chain amino acid ABC transporter ATP-binding protein"/>
    <property type="match status" value="1"/>
</dbReference>
<accession>A0A1S7LC53</accession>
<dbReference type="GO" id="GO:0015808">
    <property type="term" value="P:L-alanine transport"/>
    <property type="evidence" value="ECO:0007669"/>
    <property type="project" value="TreeGrafter"/>
</dbReference>
<dbReference type="Pfam" id="PF12399">
    <property type="entry name" value="BCA_ABC_TP_C"/>
    <property type="match status" value="1"/>
</dbReference>
<evidence type="ECO:0000313" key="5">
    <source>
        <dbReference type="EMBL" id="CRH04345.1"/>
    </source>
</evidence>
<dbReference type="GO" id="GO:0005524">
    <property type="term" value="F:ATP binding"/>
    <property type="evidence" value="ECO:0007669"/>
    <property type="project" value="UniProtKB-KW"/>
</dbReference>
<name>A0A1S7LC53_MAGMO</name>
<dbReference type="GO" id="GO:0015188">
    <property type="term" value="F:L-isoleucine transmembrane transporter activity"/>
    <property type="evidence" value="ECO:0007669"/>
    <property type="project" value="TreeGrafter"/>
</dbReference>
<dbReference type="GO" id="GO:1903805">
    <property type="term" value="P:L-valine import across plasma membrane"/>
    <property type="evidence" value="ECO:0007669"/>
    <property type="project" value="TreeGrafter"/>
</dbReference>
<dbReference type="PANTHER" id="PTHR45772">
    <property type="entry name" value="CONSERVED COMPONENT OF ABC TRANSPORTER FOR NATURAL AMINO ACIDS-RELATED"/>
    <property type="match status" value="1"/>
</dbReference>
<evidence type="ECO:0000259" key="4">
    <source>
        <dbReference type="PROSITE" id="PS50893"/>
    </source>
</evidence>
<dbReference type="InterPro" id="IPR003593">
    <property type="entry name" value="AAA+_ATPase"/>
</dbReference>
<dbReference type="SUPFAM" id="SSF52540">
    <property type="entry name" value="P-loop containing nucleoside triphosphate hydrolases"/>
    <property type="match status" value="1"/>
</dbReference>
<dbReference type="GO" id="GO:0005886">
    <property type="term" value="C:plasma membrane"/>
    <property type="evidence" value="ECO:0007669"/>
    <property type="project" value="TreeGrafter"/>
</dbReference>
<dbReference type="GO" id="GO:0015192">
    <property type="term" value="F:L-phenylalanine transmembrane transporter activity"/>
    <property type="evidence" value="ECO:0007669"/>
    <property type="project" value="TreeGrafter"/>
</dbReference>
<dbReference type="EMBL" id="LO017727">
    <property type="protein sequence ID" value="CRH04345.1"/>
    <property type="molecule type" value="Genomic_DNA"/>
</dbReference>
<feature type="domain" description="ABC transporter" evidence="4">
    <location>
        <begin position="5"/>
        <end position="252"/>
    </location>
</feature>
<dbReference type="InterPro" id="IPR032823">
    <property type="entry name" value="BCA_ABC_TP_C"/>
</dbReference>
<organism evidence="5">
    <name type="scientific">Magnetococcus massalia (strain MO-1)</name>
    <dbReference type="NCBI Taxonomy" id="451514"/>
    <lineage>
        <taxon>Bacteria</taxon>
        <taxon>Pseudomonadati</taxon>
        <taxon>Pseudomonadota</taxon>
        <taxon>Magnetococcia</taxon>
        <taxon>Magnetococcales</taxon>
        <taxon>Magnetococcaceae</taxon>
        <taxon>Magnetococcus</taxon>
    </lineage>
</organism>
<dbReference type="GO" id="GO:0016887">
    <property type="term" value="F:ATP hydrolysis activity"/>
    <property type="evidence" value="ECO:0007669"/>
    <property type="project" value="InterPro"/>
</dbReference>
<dbReference type="InterPro" id="IPR051120">
    <property type="entry name" value="ABC_AA/LPS_Transport"/>
</dbReference>
<dbReference type="InterPro" id="IPR003439">
    <property type="entry name" value="ABC_transporter-like_ATP-bd"/>
</dbReference>
<protein>
    <submittedName>
        <fullName evidence="5">Leucine/isoleucine/valine transporter subunit ATP-binding component of ABC superfamily</fullName>
        <ecNumber evidence="5">3.6.3.-</ecNumber>
    </submittedName>
</protein>